<sequence length="393" mass="45423">MDEFSIDRVLASLFLRGVNAYVIYDVAKEGRKPYEISNSRLWGMIVVTSPNLDNFSAWEKYRSPKRIIMNCPEKDDLKAMCVWMKRNDSSEQAEYWKKVNGRMDKVGPLLRYIFDERKYINRNDLCKDTVNSLSRIEAEYYLHFGTGKMLGGDNVSHKLVRIVRVRGEGNCELTFNGLISPYLGNLTLCKLAELMMPNDFILLVLAIKDDLLSNILEKHSVFTFLSEAFVSAIIPKLKELKIKKDAPPHLCALELYPHERPLKPLLLRCLSELAGKININYRVPYKPVAQNFPLLDAFFFVKLNPKTLVGLRITTAGEHHTIPSTVKQFTERMAEYFNGWKKFSEGLSWDIIYIRYADSTPMNDWQRCGPVNANNLSDDEKEIVAFWNEEVRQ</sequence>
<dbReference type="PANTHER" id="PTHR33129">
    <property type="entry name" value="PROTEIN KINASE DOMAIN-CONTAINING PROTEIN-RELATED"/>
    <property type="match status" value="1"/>
</dbReference>
<dbReference type="PANTHER" id="PTHR33129:SF3">
    <property type="entry name" value="HOT SPOT (RHS) PROTEIN, PUTATIVE-RELATED"/>
    <property type="match status" value="1"/>
</dbReference>
<dbReference type="Pfam" id="PF07999">
    <property type="entry name" value="RHSP"/>
    <property type="match status" value="1"/>
</dbReference>
<dbReference type="VEuPathDB" id="TriTrypDB:Tc_MARK_82"/>
<protein>
    <submittedName>
        <fullName evidence="2">Putative retrotransposon hot spot protein (RHS)</fullName>
    </submittedName>
</protein>
<dbReference type="VEuPathDB" id="TriTrypDB:ECC02_012929"/>
<dbReference type="VEuPathDB" id="TriTrypDB:TcCL_Unassigned05102"/>
<dbReference type="VEuPathDB" id="TriTrypDB:TcCLB.399997.10"/>
<accession>A0A2V2WET1</accession>
<gene>
    <name evidence="2" type="ORF">C3747_104g162</name>
</gene>
<dbReference type="NCBIfam" id="TIGR01631">
    <property type="entry name" value="Trypano_RHS"/>
    <property type="match status" value="1"/>
</dbReference>
<dbReference type="InterPro" id="IPR052980">
    <property type="entry name" value="Crinkler_effector"/>
</dbReference>
<dbReference type="EMBL" id="PRFC01000104">
    <property type="protein sequence ID" value="PWV07140.1"/>
    <property type="molecule type" value="Genomic_DNA"/>
</dbReference>
<dbReference type="VEuPathDB" id="TriTrypDB:TCSYLVIO_008231"/>
<dbReference type="InterPro" id="IPR006518">
    <property type="entry name" value="Trypano_RHS"/>
</dbReference>
<proteinExistence type="predicted"/>
<name>A0A2V2WET1_TRYCR</name>
<dbReference type="VEuPathDB" id="TriTrypDB:C3747_104g162"/>
<organism evidence="2 3">
    <name type="scientific">Trypanosoma cruzi</name>
    <dbReference type="NCBI Taxonomy" id="5693"/>
    <lineage>
        <taxon>Eukaryota</taxon>
        <taxon>Discoba</taxon>
        <taxon>Euglenozoa</taxon>
        <taxon>Kinetoplastea</taxon>
        <taxon>Metakinetoplastina</taxon>
        <taxon>Trypanosomatida</taxon>
        <taxon>Trypanosomatidae</taxon>
        <taxon>Trypanosoma</taxon>
        <taxon>Schizotrypanum</taxon>
    </lineage>
</organism>
<feature type="domain" description="Retrotransposon hot spot protein,C-terminal" evidence="1">
    <location>
        <begin position="12"/>
        <end position="241"/>
    </location>
</feature>
<dbReference type="VEuPathDB" id="TriTrypDB:TcCLB.510883.10"/>
<dbReference type="VEuPathDB" id="TriTrypDB:TcCL_Unassigned00094"/>
<evidence type="ECO:0000259" key="1">
    <source>
        <dbReference type="Pfam" id="PF07999"/>
    </source>
</evidence>
<dbReference type="VEuPathDB" id="TriTrypDB:TcBrA4_0157940"/>
<evidence type="ECO:0000313" key="2">
    <source>
        <dbReference type="EMBL" id="PWV07140.1"/>
    </source>
</evidence>
<dbReference type="InterPro" id="IPR046836">
    <property type="entry name" value="RHS_C"/>
</dbReference>
<dbReference type="VEuPathDB" id="TriTrypDB:C4B63_108g28"/>
<comment type="caution">
    <text evidence="2">The sequence shown here is derived from an EMBL/GenBank/DDBJ whole genome shotgun (WGS) entry which is preliminary data.</text>
</comment>
<dbReference type="Proteomes" id="UP000246078">
    <property type="component" value="Unassembled WGS sequence"/>
</dbReference>
<dbReference type="VEuPathDB" id="TriTrypDB:TCDM_12338"/>
<dbReference type="AlphaFoldDB" id="A0A2V2WET1"/>
<reference evidence="2 3" key="1">
    <citation type="journal article" date="2018" name="Microb. Genom.">
        <title>Expanding an expanded genome: long-read sequencing of Trypanosoma cruzi.</title>
        <authorList>
            <person name="Berna L."/>
            <person name="Rodriguez M."/>
            <person name="Chiribao M.L."/>
            <person name="Parodi-Talice A."/>
            <person name="Pita S."/>
            <person name="Rijo G."/>
            <person name="Alvarez-Valin F."/>
            <person name="Robello C."/>
        </authorList>
    </citation>
    <scope>NUCLEOTIDE SEQUENCE [LARGE SCALE GENOMIC DNA]</scope>
    <source>
        <strain evidence="2 3">TCC</strain>
    </source>
</reference>
<evidence type="ECO:0000313" key="3">
    <source>
        <dbReference type="Proteomes" id="UP000246078"/>
    </source>
</evidence>